<keyword evidence="2" id="KW-0472">Membrane</keyword>
<keyword evidence="2" id="KW-0812">Transmembrane</keyword>
<dbReference type="Proteomes" id="UP001230051">
    <property type="component" value="Unassembled WGS sequence"/>
</dbReference>
<dbReference type="AlphaFoldDB" id="A0AAD8D228"/>
<reference evidence="3" key="1">
    <citation type="submission" date="2022-02" db="EMBL/GenBank/DDBJ databases">
        <title>Atlantic sturgeon de novo genome assembly.</title>
        <authorList>
            <person name="Stock M."/>
            <person name="Klopp C."/>
            <person name="Guiguen Y."/>
            <person name="Cabau C."/>
            <person name="Parinello H."/>
            <person name="Santidrian Yebra-Pimentel E."/>
            <person name="Kuhl H."/>
            <person name="Dirks R.P."/>
            <person name="Guessner J."/>
            <person name="Wuertz S."/>
            <person name="Du K."/>
            <person name="Schartl M."/>
        </authorList>
    </citation>
    <scope>NUCLEOTIDE SEQUENCE</scope>
    <source>
        <strain evidence="3">STURGEONOMICS-FGT-2020</strain>
        <tissue evidence="3">Whole blood</tissue>
    </source>
</reference>
<sequence length="114" mass="13091">MPVLSVNSTAHSTEKLSGGTAHRTRQHSRLNYRTFSKDLSRHQYRLYRMSMAHPSLTDLMLATLEGVWARLHKEPWALGGLVVIAAFMGLFISFFIFVALYSCCCSKEQRKRRN</sequence>
<keyword evidence="2" id="KW-1133">Transmembrane helix</keyword>
<protein>
    <submittedName>
        <fullName evidence="3">Uncharacterized protein</fullName>
    </submittedName>
</protein>
<comment type="caution">
    <text evidence="3">The sequence shown here is derived from an EMBL/GenBank/DDBJ whole genome shotgun (WGS) entry which is preliminary data.</text>
</comment>
<feature type="transmembrane region" description="Helical" evidence="2">
    <location>
        <begin position="76"/>
        <end position="104"/>
    </location>
</feature>
<evidence type="ECO:0000256" key="2">
    <source>
        <dbReference type="SAM" id="Phobius"/>
    </source>
</evidence>
<feature type="region of interest" description="Disordered" evidence="1">
    <location>
        <begin position="1"/>
        <end position="26"/>
    </location>
</feature>
<keyword evidence="4" id="KW-1185">Reference proteome</keyword>
<evidence type="ECO:0000313" key="3">
    <source>
        <dbReference type="EMBL" id="KAK1162164.1"/>
    </source>
</evidence>
<gene>
    <name evidence="3" type="ORF">AOXY_G18494</name>
</gene>
<proteinExistence type="predicted"/>
<name>A0AAD8D228_ACIOX</name>
<organism evidence="3 4">
    <name type="scientific">Acipenser oxyrinchus oxyrinchus</name>
    <dbReference type="NCBI Taxonomy" id="40147"/>
    <lineage>
        <taxon>Eukaryota</taxon>
        <taxon>Metazoa</taxon>
        <taxon>Chordata</taxon>
        <taxon>Craniata</taxon>
        <taxon>Vertebrata</taxon>
        <taxon>Euteleostomi</taxon>
        <taxon>Actinopterygii</taxon>
        <taxon>Chondrostei</taxon>
        <taxon>Acipenseriformes</taxon>
        <taxon>Acipenseridae</taxon>
        <taxon>Acipenser</taxon>
    </lineage>
</organism>
<accession>A0AAD8D228</accession>
<feature type="compositionally biased region" description="Polar residues" evidence="1">
    <location>
        <begin position="1"/>
        <end position="11"/>
    </location>
</feature>
<evidence type="ECO:0000313" key="4">
    <source>
        <dbReference type="Proteomes" id="UP001230051"/>
    </source>
</evidence>
<evidence type="ECO:0000256" key="1">
    <source>
        <dbReference type="SAM" id="MobiDB-lite"/>
    </source>
</evidence>
<dbReference type="EMBL" id="JAGXEW010000017">
    <property type="protein sequence ID" value="KAK1162164.1"/>
    <property type="molecule type" value="Genomic_DNA"/>
</dbReference>